<feature type="region of interest" description="Disordered" evidence="2">
    <location>
        <begin position="638"/>
        <end position="672"/>
    </location>
</feature>
<dbReference type="EMBL" id="CAUYUJ010001237">
    <property type="protein sequence ID" value="CAK0794971.1"/>
    <property type="molecule type" value="Genomic_DNA"/>
</dbReference>
<reference evidence="4" key="1">
    <citation type="submission" date="2023-10" db="EMBL/GenBank/DDBJ databases">
        <authorList>
            <person name="Chen Y."/>
            <person name="Shah S."/>
            <person name="Dougan E. K."/>
            <person name="Thang M."/>
            <person name="Chan C."/>
        </authorList>
    </citation>
    <scope>NUCLEOTIDE SEQUENCE [LARGE SCALE GENOMIC DNA]</scope>
</reference>
<evidence type="ECO:0000259" key="3">
    <source>
        <dbReference type="PROSITE" id="PS50103"/>
    </source>
</evidence>
<feature type="compositionally biased region" description="Low complexity" evidence="2">
    <location>
        <begin position="454"/>
        <end position="464"/>
    </location>
</feature>
<organism evidence="4 5">
    <name type="scientific">Prorocentrum cordatum</name>
    <dbReference type="NCBI Taxonomy" id="2364126"/>
    <lineage>
        <taxon>Eukaryota</taxon>
        <taxon>Sar</taxon>
        <taxon>Alveolata</taxon>
        <taxon>Dinophyceae</taxon>
        <taxon>Prorocentrales</taxon>
        <taxon>Prorocentraceae</taxon>
        <taxon>Prorocentrum</taxon>
    </lineage>
</organism>
<feature type="region of interest" description="Disordered" evidence="2">
    <location>
        <begin position="411"/>
        <end position="464"/>
    </location>
</feature>
<feature type="domain" description="C3H1-type" evidence="3">
    <location>
        <begin position="781"/>
        <end position="806"/>
    </location>
</feature>
<dbReference type="InterPro" id="IPR015943">
    <property type="entry name" value="WD40/YVTN_repeat-like_dom_sf"/>
</dbReference>
<keyword evidence="1" id="KW-0479">Metal-binding</keyword>
<feature type="compositionally biased region" description="Low complexity" evidence="2">
    <location>
        <begin position="565"/>
        <end position="576"/>
    </location>
</feature>
<keyword evidence="5" id="KW-1185">Reference proteome</keyword>
<proteinExistence type="predicted"/>
<feature type="zinc finger region" description="C3H1-type" evidence="1">
    <location>
        <begin position="781"/>
        <end position="806"/>
    </location>
</feature>
<feature type="compositionally biased region" description="Low complexity" evidence="2">
    <location>
        <begin position="638"/>
        <end position="650"/>
    </location>
</feature>
<keyword evidence="1" id="KW-0863">Zinc-finger</keyword>
<dbReference type="InterPro" id="IPR018846">
    <property type="entry name" value="Beta-prop_RSE1/DDB1/CPSF1_1st"/>
</dbReference>
<dbReference type="InterPro" id="IPR000571">
    <property type="entry name" value="Znf_CCCH"/>
</dbReference>
<evidence type="ECO:0000256" key="2">
    <source>
        <dbReference type="SAM" id="MobiDB-lite"/>
    </source>
</evidence>
<dbReference type="PROSITE" id="PS50103">
    <property type="entry name" value="ZF_C3H1"/>
    <property type="match status" value="1"/>
</dbReference>
<feature type="region of interest" description="Disordered" evidence="2">
    <location>
        <begin position="542"/>
        <end position="576"/>
    </location>
</feature>
<name>A0ABN9PPX8_9DINO</name>
<keyword evidence="1" id="KW-0862">Zinc</keyword>
<dbReference type="Pfam" id="PF10433">
    <property type="entry name" value="Beta-prop_RSE1_1st"/>
    <property type="match status" value="1"/>
</dbReference>
<gene>
    <name evidence="4" type="ORF">PCOR1329_LOCUS4783</name>
</gene>
<dbReference type="PANTHER" id="PTHR10644">
    <property type="entry name" value="DNA REPAIR/RNA PROCESSING CPSF FAMILY"/>
    <property type="match status" value="1"/>
</dbReference>
<evidence type="ECO:0000256" key="1">
    <source>
        <dbReference type="PROSITE-ProRule" id="PRU00723"/>
    </source>
</evidence>
<accession>A0ABN9PPX8</accession>
<protein>
    <recommendedName>
        <fullName evidence="3">C3H1-type domain-containing protein</fullName>
    </recommendedName>
</protein>
<feature type="compositionally biased region" description="Basic and acidic residues" evidence="2">
    <location>
        <begin position="421"/>
        <end position="442"/>
    </location>
</feature>
<dbReference type="Gene3D" id="2.130.10.10">
    <property type="entry name" value="YVTN repeat-like/Quinoprotein amine dehydrogenase"/>
    <property type="match status" value="1"/>
</dbReference>
<comment type="caution">
    <text evidence="4">The sequence shown here is derived from an EMBL/GenBank/DDBJ whole genome shotgun (WGS) entry which is preliminary data.</text>
</comment>
<dbReference type="Proteomes" id="UP001189429">
    <property type="component" value="Unassembled WGS sequence"/>
</dbReference>
<dbReference type="InterPro" id="IPR050358">
    <property type="entry name" value="RSE1/DDB1/CFT1"/>
</dbReference>
<evidence type="ECO:0000313" key="4">
    <source>
        <dbReference type="EMBL" id="CAK0794971.1"/>
    </source>
</evidence>
<sequence length="823" mass="87944">MFGRSRWFPKVFQPRDVTVTPMGAIDACLFAPFTSAEASNLILCKGDHLEVYDVEGSKQHRLVFSLLVPLFGRPDALATYRPSAGSRENLAVLFRRGSYLAVLQYEPELGSVRTVGQHALVPPGDLAATAAAVEFRPQVSVDPEHRCLACRVLPDRVLVFPVSAEAAWRAAALGPAVHEHDGMAFHQDPSQRPGLAAPFSFTAWAPLRLHHLEDVRLLHGYHQPTAACLGQSKPGWGGSLCESNTDNSDILIVAFNLAEKVAHVVWAIRGLPHDLFQVIPLQVPLGGLLALANNAVFYVKEHGISFCQTLNKNTTLGGEFSRKDMQVKDETALGIVLSGCSAVVLSPTVVLLSVQPTGRLWLAHLVHTTRDVVDDIVWTCPGTGAPVLDLCAAREELLFLAAADRGTLLQMSASKKKRPKDPREPEKKAARTQEPGGDKEGDGEGQEGGEGEAARAPAEPAAEPSEALRALLATHASLRDSSRSIRSYNFAVADELPSLGAVRCMQLWGDKASGDEEFELPAAPKFSAAWSIHREPVEEEPVIADASEATPGLGAKPSGGKRAFAEGPGASAGAEAPTRRGAAAFQLVIKNGFLEALGVVDVQPSLPRARSDGDLCRPSGRCPVALAGGAAPLAPCRASPLSTPRTTSTSMQDSHGSVGGLGGEDEDSQSGVEGWLETPSGAVHAPVSAPAVSTIGIQANENVDDIICPTCGSVGVLHVCGHWQCTTLTCRPTWYQRLEAKKWLVPRTPTRMPIEQFLQTRERCSDCRPEHRCLKGACHRYCNFVFRRGTCKYGAKCSFCHLHGRGNASGEFKGEVNGAAGNP</sequence>
<evidence type="ECO:0000313" key="5">
    <source>
        <dbReference type="Proteomes" id="UP001189429"/>
    </source>
</evidence>